<dbReference type="NCBIfam" id="TIGR00914">
    <property type="entry name" value="2A0601"/>
    <property type="match status" value="1"/>
</dbReference>
<dbReference type="AlphaFoldDB" id="Q820K8"/>
<dbReference type="SUPFAM" id="SSF82714">
    <property type="entry name" value="Multidrug efflux transporter AcrB TolC docking domain, DN and DC subdomains"/>
    <property type="match status" value="2"/>
</dbReference>
<evidence type="ECO:0000256" key="4">
    <source>
        <dbReference type="ARBA" id="ARBA00022475"/>
    </source>
</evidence>
<organism evidence="9 10">
    <name type="scientific">Nitrosomonas europaea (strain ATCC 19718 / CIP 103999 / KCTC 2705 / NBRC 14298)</name>
    <dbReference type="NCBI Taxonomy" id="228410"/>
    <lineage>
        <taxon>Bacteria</taxon>
        <taxon>Pseudomonadati</taxon>
        <taxon>Pseudomonadota</taxon>
        <taxon>Betaproteobacteria</taxon>
        <taxon>Nitrosomonadales</taxon>
        <taxon>Nitrosomonadaceae</taxon>
        <taxon>Nitrosomonas</taxon>
    </lineage>
</organism>
<dbReference type="STRING" id="228410.NE1638"/>
<reference evidence="9 10" key="1">
    <citation type="journal article" date="2003" name="J. Bacteriol.">
        <title>Complete genome sequence of the ammonia-oxidizing bacterium and obligate chemolithoautotroph Nitrosomonas europaea.</title>
        <authorList>
            <person name="Chain P."/>
            <person name="Lamerdin J."/>
            <person name="Larimer F."/>
            <person name="Regala W."/>
            <person name="Land M."/>
            <person name="Hauser L."/>
            <person name="Hooper A."/>
            <person name="Klotz M."/>
            <person name="Norton J."/>
            <person name="Sayavedra-Soto L."/>
            <person name="Arciero D."/>
            <person name="Hommes N."/>
            <person name="Whittaker M."/>
            <person name="Arp D."/>
        </authorList>
    </citation>
    <scope>NUCLEOTIDE SEQUENCE [LARGE SCALE GENOMIC DNA]</scope>
    <source>
        <strain evidence="10">ATCC 19718 / CIP 103999 / KCTC 2705 / NBRC 14298</strain>
    </source>
</reference>
<proteinExistence type="inferred from homology"/>
<comment type="subcellular location">
    <subcellularLocation>
        <location evidence="1">Cell membrane</location>
        <topology evidence="1">Multi-pass membrane protein</topology>
    </subcellularLocation>
</comment>
<name>Q820K8_NITEU</name>
<dbReference type="SUPFAM" id="SSF82866">
    <property type="entry name" value="Multidrug efflux transporter AcrB transmembrane domain"/>
    <property type="match status" value="2"/>
</dbReference>
<evidence type="ECO:0000313" key="10">
    <source>
        <dbReference type="Proteomes" id="UP000001416"/>
    </source>
</evidence>
<keyword evidence="7 8" id="KW-0472">Membrane</keyword>
<evidence type="ECO:0000256" key="3">
    <source>
        <dbReference type="ARBA" id="ARBA00022448"/>
    </source>
</evidence>
<dbReference type="RefSeq" id="WP_011112195.1">
    <property type="nucleotide sequence ID" value="NC_004757.1"/>
</dbReference>
<dbReference type="Gene3D" id="3.30.2090.10">
    <property type="entry name" value="Multidrug efflux transporter AcrB TolC docking domain, DN and DC subdomains"/>
    <property type="match status" value="2"/>
</dbReference>
<feature type="transmembrane region" description="Helical" evidence="8">
    <location>
        <begin position="919"/>
        <end position="938"/>
    </location>
</feature>
<feature type="transmembrane region" description="Helical" evidence="8">
    <location>
        <begin position="944"/>
        <end position="969"/>
    </location>
</feature>
<keyword evidence="5 8" id="KW-0812">Transmembrane</keyword>
<dbReference type="Gene3D" id="1.20.1640.10">
    <property type="entry name" value="Multidrug efflux transporter AcrB transmembrane domain"/>
    <property type="match status" value="2"/>
</dbReference>
<accession>Q820K8</accession>
<dbReference type="HOGENOM" id="CLU_002755_1_2_4"/>
<evidence type="ECO:0000256" key="2">
    <source>
        <dbReference type="ARBA" id="ARBA00010942"/>
    </source>
</evidence>
<dbReference type="eggNOG" id="COG3696">
    <property type="taxonomic scope" value="Bacteria"/>
</dbReference>
<keyword evidence="6 8" id="KW-1133">Transmembrane helix</keyword>
<keyword evidence="4" id="KW-1003">Cell membrane</keyword>
<protein>
    <submittedName>
        <fullName evidence="9">Acriflavin resistance protein:Heavy metal efflux pump CzcA</fullName>
    </submittedName>
</protein>
<dbReference type="GO" id="GO:0005886">
    <property type="term" value="C:plasma membrane"/>
    <property type="evidence" value="ECO:0007669"/>
    <property type="project" value="UniProtKB-SubCell"/>
</dbReference>
<dbReference type="GO" id="GO:0042910">
    <property type="term" value="F:xenobiotic transmembrane transporter activity"/>
    <property type="evidence" value="ECO:0007669"/>
    <property type="project" value="TreeGrafter"/>
</dbReference>
<dbReference type="KEGG" id="neu:NE1638"/>
<evidence type="ECO:0000256" key="7">
    <source>
        <dbReference type="ARBA" id="ARBA00023136"/>
    </source>
</evidence>
<sequence>MFERMLAAVIRHRGLVMLAVLAMAALGLYSYQKLPIDAVPDITNVQVQINTAAPGYSPMEVEQRITFPVETIMAGLPGLDYTRSLSRYGLSQVTVVFREGTDIYFARQLVSQRIQEARGQLPAGIEPEMGPISTGLGEIFMWIVESIPDARKPDGTAYTSTDLREIQDWIIRPQLRMVEGVTEVNTIGGFVKQYHVTPYPEKLVAYGLTLQEIVAALERNNLNLGAGYIEKRGEQYLVRLPGQVSNLDEIGEITLGSRQGTPLRIKDVADILIGKELRTGAATRNGEETVLGTALMLIGENSRTVAHAVAGKLTEIGRSLPAGVVVVPVYDRTTLIDGTIHTVSSNLIEGAALVIVVLFLFLGNFRAAVIAALVIPLSMLFTFSGMVVNHVSANLMSLGALDFGIIVDGVIVIIENSIRCFAQEQARLGRALSREERLKLVFTATQQVRRALIYGQMIIMIVYLPIFALSGVEGKMFHPMAFTVVVALLGALILSVTFVPAAVALFLTGEVADEESRIVVWCKRFYQPMLVVVMRNQGLTITVAAVVMGLSVLLATRLGSEFVPSLNEGDIALHAIRIPGTSLSTAIAMQGELEKVIQSFPEVEQVFSKIGTAEVATDPMPPSVADIFVTLRPQSEWSEQYRTKDELIVAMEKAVLQVPGNNYEFTQPIEMRFNELISGVRADVAIKVFGDDLDKLLALGEDIEALVATVPGAADVKVEQVTGLPVLSIRADRANISRYGLNVADVQDAVAIAVGGKSAGLIFEGDRRFELQVRLPESLRADIEALRYLPLGLPVQPGTQGGLLAGQLPLAGSTAFVTLGEVADFRIMQGPNQISRENGKRRVVVTANVRGRDLGSFVREVQTLVNEKIRIPPGYWLVWGGQFEQMISAAERLQIVIPVALVLIFMMLYTVFGNFRDGLLVFTGVPFALTGGVLALWLRDIPLSISAGVGFIALSGIAVLNGLVMLTFIRELRQEGRALVDAVQIGALTRLRPVLMTALTDAVGFIPMALATGLGAEVQRPLATVVIGGILSSTILTLLVLPVLYYVFYKRQEEDGKSYQEKTEMLPDANIP</sequence>
<feature type="transmembrane region" description="Helical" evidence="8">
    <location>
        <begin position="343"/>
        <end position="362"/>
    </location>
</feature>
<dbReference type="EMBL" id="AL954747">
    <property type="protein sequence ID" value="CAD85549.1"/>
    <property type="molecule type" value="Genomic_DNA"/>
</dbReference>
<keyword evidence="3" id="KW-0813">Transport</keyword>
<feature type="transmembrane region" description="Helical" evidence="8">
    <location>
        <begin position="481"/>
        <end position="507"/>
    </location>
</feature>
<dbReference type="PANTHER" id="PTHR32063:SF24">
    <property type="entry name" value="CATION EFFLUX SYSTEM (ACRB_ACRD_ACRF FAMILY)"/>
    <property type="match status" value="1"/>
</dbReference>
<dbReference type="Pfam" id="PF00873">
    <property type="entry name" value="ACR_tran"/>
    <property type="match status" value="1"/>
</dbReference>
<dbReference type="PRINTS" id="PR00702">
    <property type="entry name" value="ACRIFLAVINRP"/>
</dbReference>
<comment type="similarity">
    <text evidence="2">Belongs to the resistance-nodulation-cell division (RND) (TC 2.A.6) family.</text>
</comment>
<feature type="transmembrane region" description="Helical" evidence="8">
    <location>
        <begin position="394"/>
        <end position="414"/>
    </location>
</feature>
<feature type="transmembrane region" description="Helical" evidence="8">
    <location>
        <begin position="994"/>
        <end position="1016"/>
    </location>
</feature>
<dbReference type="InterPro" id="IPR027463">
    <property type="entry name" value="AcrB_DN_DC_subdom"/>
</dbReference>
<feature type="transmembrane region" description="Helical" evidence="8">
    <location>
        <begin position="451"/>
        <end position="469"/>
    </location>
</feature>
<dbReference type="InterPro" id="IPR004763">
    <property type="entry name" value="CusA-like"/>
</dbReference>
<evidence type="ECO:0000313" key="9">
    <source>
        <dbReference type="EMBL" id="CAD85549.1"/>
    </source>
</evidence>
<feature type="transmembrane region" description="Helical" evidence="8">
    <location>
        <begin position="1022"/>
        <end position="1048"/>
    </location>
</feature>
<dbReference type="Gene3D" id="3.30.70.1430">
    <property type="entry name" value="Multidrug efflux transporter AcrB pore domain"/>
    <property type="match status" value="2"/>
</dbReference>
<dbReference type="OrthoDB" id="9176633at2"/>
<dbReference type="GO" id="GO:0008324">
    <property type="term" value="F:monoatomic cation transmembrane transporter activity"/>
    <property type="evidence" value="ECO:0007669"/>
    <property type="project" value="InterPro"/>
</dbReference>
<dbReference type="GeneID" id="87104802"/>
<evidence type="ECO:0000256" key="6">
    <source>
        <dbReference type="ARBA" id="ARBA00022989"/>
    </source>
</evidence>
<dbReference type="Gene3D" id="3.30.70.1320">
    <property type="entry name" value="Multidrug efflux transporter AcrB pore domain like"/>
    <property type="match status" value="1"/>
</dbReference>
<dbReference type="Proteomes" id="UP000001416">
    <property type="component" value="Chromosome"/>
</dbReference>
<evidence type="ECO:0000256" key="8">
    <source>
        <dbReference type="SAM" id="Phobius"/>
    </source>
</evidence>
<keyword evidence="10" id="KW-1185">Reference proteome</keyword>
<gene>
    <name evidence="9" type="primary">czcA</name>
    <name evidence="9" type="ordered locus">NE1638</name>
</gene>
<feature type="transmembrane region" description="Helical" evidence="8">
    <location>
        <begin position="893"/>
        <end position="912"/>
    </location>
</feature>
<dbReference type="PhylomeDB" id="Q820K8"/>
<dbReference type="Gene3D" id="3.30.70.1440">
    <property type="entry name" value="Multidrug efflux transporter AcrB pore domain"/>
    <property type="match status" value="1"/>
</dbReference>
<dbReference type="SUPFAM" id="SSF82693">
    <property type="entry name" value="Multidrug efflux transporter AcrB pore domain, PN1, PN2, PC1 and PC2 subdomains"/>
    <property type="match status" value="3"/>
</dbReference>
<evidence type="ECO:0000256" key="5">
    <source>
        <dbReference type="ARBA" id="ARBA00022692"/>
    </source>
</evidence>
<feature type="transmembrane region" description="Helical" evidence="8">
    <location>
        <begin position="369"/>
        <end position="388"/>
    </location>
</feature>
<dbReference type="PANTHER" id="PTHR32063">
    <property type="match status" value="1"/>
</dbReference>
<evidence type="ECO:0000256" key="1">
    <source>
        <dbReference type="ARBA" id="ARBA00004651"/>
    </source>
</evidence>
<feature type="transmembrane region" description="Helical" evidence="8">
    <location>
        <begin position="539"/>
        <end position="558"/>
    </location>
</feature>
<dbReference type="InterPro" id="IPR001036">
    <property type="entry name" value="Acrflvin-R"/>
</dbReference>